<keyword evidence="1 4" id="KW-0349">Heme</keyword>
<keyword evidence="8" id="KW-1185">Reference proteome</keyword>
<dbReference type="Gene3D" id="1.10.760.10">
    <property type="entry name" value="Cytochrome c-like domain"/>
    <property type="match status" value="1"/>
</dbReference>
<evidence type="ECO:0000256" key="5">
    <source>
        <dbReference type="SAM" id="MobiDB-lite"/>
    </source>
</evidence>
<dbReference type="InterPro" id="IPR009056">
    <property type="entry name" value="Cyt_c-like_dom"/>
</dbReference>
<accession>A0A840ZHX0</accession>
<dbReference type="SUPFAM" id="SSF46626">
    <property type="entry name" value="Cytochrome c"/>
    <property type="match status" value="1"/>
</dbReference>
<evidence type="ECO:0000259" key="6">
    <source>
        <dbReference type="PROSITE" id="PS51007"/>
    </source>
</evidence>
<sequence>MSRRLIPFAVPPALALGIGLSLGLGQGLAQGIAPHGPAPVEAPPDASKAGEVKPPADAPSQTEEAARKQEGVKVENAQAEGNPAMTPLELVAKFPDKGSLKNPYKDYKSVSEVGHKKYMAAGCNGCHGGGGGGGMCPPLTNDVWVYGSDDDTLFRLIAVGTDGLVATGAKRVGRENVKGPMPPHGEIVKTQDDLWKIVSWIRTVYKYDPKGQPWAQP</sequence>
<dbReference type="GO" id="GO:0009055">
    <property type="term" value="F:electron transfer activity"/>
    <property type="evidence" value="ECO:0007669"/>
    <property type="project" value="InterPro"/>
</dbReference>
<dbReference type="PROSITE" id="PS51007">
    <property type="entry name" value="CYTC"/>
    <property type="match status" value="1"/>
</dbReference>
<name>A0A840ZHX0_9HYPH</name>
<gene>
    <name evidence="7" type="ORF">HNR00_002336</name>
</gene>
<dbReference type="Pfam" id="PF00034">
    <property type="entry name" value="Cytochrom_C"/>
    <property type="match status" value="1"/>
</dbReference>
<keyword evidence="2 4" id="KW-0479">Metal-binding</keyword>
<dbReference type="EMBL" id="JACHOP010000008">
    <property type="protein sequence ID" value="MBB5757622.1"/>
    <property type="molecule type" value="Genomic_DNA"/>
</dbReference>
<comment type="caution">
    <text evidence="7">The sequence shown here is derived from an EMBL/GenBank/DDBJ whole genome shotgun (WGS) entry which is preliminary data.</text>
</comment>
<keyword evidence="3 4" id="KW-0408">Iron</keyword>
<dbReference type="GO" id="GO:0020037">
    <property type="term" value="F:heme binding"/>
    <property type="evidence" value="ECO:0007669"/>
    <property type="project" value="InterPro"/>
</dbReference>
<evidence type="ECO:0000256" key="1">
    <source>
        <dbReference type="ARBA" id="ARBA00022617"/>
    </source>
</evidence>
<evidence type="ECO:0000313" key="7">
    <source>
        <dbReference type="EMBL" id="MBB5757622.1"/>
    </source>
</evidence>
<evidence type="ECO:0000256" key="3">
    <source>
        <dbReference type="ARBA" id="ARBA00023004"/>
    </source>
</evidence>
<dbReference type="InterPro" id="IPR036909">
    <property type="entry name" value="Cyt_c-like_dom_sf"/>
</dbReference>
<evidence type="ECO:0000256" key="4">
    <source>
        <dbReference type="PROSITE-ProRule" id="PRU00433"/>
    </source>
</evidence>
<feature type="region of interest" description="Disordered" evidence="5">
    <location>
        <begin position="33"/>
        <end position="73"/>
    </location>
</feature>
<dbReference type="RefSeq" id="WP_246390552.1">
    <property type="nucleotide sequence ID" value="NZ_JACHOP010000008.1"/>
</dbReference>
<organism evidence="7 8">
    <name type="scientific">Methylorubrum rhodinum</name>
    <dbReference type="NCBI Taxonomy" id="29428"/>
    <lineage>
        <taxon>Bacteria</taxon>
        <taxon>Pseudomonadati</taxon>
        <taxon>Pseudomonadota</taxon>
        <taxon>Alphaproteobacteria</taxon>
        <taxon>Hyphomicrobiales</taxon>
        <taxon>Methylobacteriaceae</taxon>
        <taxon>Methylorubrum</taxon>
    </lineage>
</organism>
<protein>
    <submittedName>
        <fullName evidence="7">Mono/diheme cytochrome c family protein</fullName>
    </submittedName>
</protein>
<evidence type="ECO:0000313" key="8">
    <source>
        <dbReference type="Proteomes" id="UP000583454"/>
    </source>
</evidence>
<proteinExistence type="predicted"/>
<dbReference type="AlphaFoldDB" id="A0A840ZHX0"/>
<evidence type="ECO:0000256" key="2">
    <source>
        <dbReference type="ARBA" id="ARBA00022723"/>
    </source>
</evidence>
<feature type="compositionally biased region" description="Basic and acidic residues" evidence="5">
    <location>
        <begin position="64"/>
        <end position="73"/>
    </location>
</feature>
<feature type="domain" description="Cytochrome c" evidence="6">
    <location>
        <begin position="109"/>
        <end position="205"/>
    </location>
</feature>
<dbReference type="Proteomes" id="UP000583454">
    <property type="component" value="Unassembled WGS sequence"/>
</dbReference>
<reference evidence="7 8" key="1">
    <citation type="submission" date="2020-08" db="EMBL/GenBank/DDBJ databases">
        <title>Genomic Encyclopedia of Type Strains, Phase IV (KMG-IV): sequencing the most valuable type-strain genomes for metagenomic binning, comparative biology and taxonomic classification.</title>
        <authorList>
            <person name="Goeker M."/>
        </authorList>
    </citation>
    <scope>NUCLEOTIDE SEQUENCE [LARGE SCALE GENOMIC DNA]</scope>
    <source>
        <strain evidence="7 8">DSM 2163</strain>
    </source>
</reference>
<dbReference type="GO" id="GO:0046872">
    <property type="term" value="F:metal ion binding"/>
    <property type="evidence" value="ECO:0007669"/>
    <property type="project" value="UniProtKB-KW"/>
</dbReference>